<feature type="region of interest" description="Disordered" evidence="1">
    <location>
        <begin position="52"/>
        <end position="129"/>
    </location>
</feature>
<reference evidence="2" key="1">
    <citation type="submission" date="2022-03" db="EMBL/GenBank/DDBJ databases">
        <authorList>
            <person name="Alioto T."/>
            <person name="Alioto T."/>
            <person name="Gomez Garrido J."/>
        </authorList>
    </citation>
    <scope>NUCLEOTIDE SEQUENCE</scope>
</reference>
<evidence type="ECO:0000313" key="2">
    <source>
        <dbReference type="EMBL" id="CAH2319445.1"/>
    </source>
</evidence>
<sequence>METETLNALKPAHLKLTVWTCSYSGLTAYVPNSGRNSKHVRRIPCLMVQAPKTGAASPWPTLRATPAVRWRNRRPKPMKKLHPGRADAPQRRSTRGYSSGSAARRQRVSAQSSEQEQRLSDGVRQGDTH</sequence>
<dbReference type="AlphaFoldDB" id="A0AAD1WNK9"/>
<gene>
    <name evidence="2" type="ORF">PECUL_23A036754</name>
</gene>
<accession>A0AAD1WNK9</accession>
<proteinExistence type="predicted"/>
<evidence type="ECO:0000313" key="3">
    <source>
        <dbReference type="Proteomes" id="UP001295444"/>
    </source>
</evidence>
<dbReference type="Proteomes" id="UP001295444">
    <property type="component" value="Chromosome 10"/>
</dbReference>
<keyword evidence="3" id="KW-1185">Reference proteome</keyword>
<feature type="compositionally biased region" description="Basic and acidic residues" evidence="1">
    <location>
        <begin position="115"/>
        <end position="129"/>
    </location>
</feature>
<organism evidence="2 3">
    <name type="scientific">Pelobates cultripes</name>
    <name type="common">Western spadefoot toad</name>
    <dbReference type="NCBI Taxonomy" id="61616"/>
    <lineage>
        <taxon>Eukaryota</taxon>
        <taxon>Metazoa</taxon>
        <taxon>Chordata</taxon>
        <taxon>Craniata</taxon>
        <taxon>Vertebrata</taxon>
        <taxon>Euteleostomi</taxon>
        <taxon>Amphibia</taxon>
        <taxon>Batrachia</taxon>
        <taxon>Anura</taxon>
        <taxon>Pelobatoidea</taxon>
        <taxon>Pelobatidae</taxon>
        <taxon>Pelobates</taxon>
    </lineage>
</organism>
<feature type="compositionally biased region" description="Basic residues" evidence="1">
    <location>
        <begin position="70"/>
        <end position="83"/>
    </location>
</feature>
<protein>
    <submittedName>
        <fullName evidence="2">Uncharacterized protein</fullName>
    </submittedName>
</protein>
<dbReference type="EMBL" id="OW240921">
    <property type="protein sequence ID" value="CAH2319445.1"/>
    <property type="molecule type" value="Genomic_DNA"/>
</dbReference>
<evidence type="ECO:0000256" key="1">
    <source>
        <dbReference type="SAM" id="MobiDB-lite"/>
    </source>
</evidence>
<name>A0AAD1WNK9_PELCU</name>